<organism evidence="1 3">
    <name type="scientific">Xanthobacter flavus</name>
    <dbReference type="NCBI Taxonomy" id="281"/>
    <lineage>
        <taxon>Bacteria</taxon>
        <taxon>Pseudomonadati</taxon>
        <taxon>Pseudomonadota</taxon>
        <taxon>Alphaproteobacteria</taxon>
        <taxon>Hyphomicrobiales</taxon>
        <taxon>Xanthobacteraceae</taxon>
        <taxon>Xanthobacter</taxon>
    </lineage>
</organism>
<name>A0A9W6FJW8_XANFL</name>
<dbReference type="Gene3D" id="3.90.226.10">
    <property type="entry name" value="2-enoyl-CoA Hydratase, Chain A, domain 1"/>
    <property type="match status" value="1"/>
</dbReference>
<sequence>MDRATPESSAVIDLSEAGVLRIATLARPEQANALDPALVASLSTFVQQAKEDGRPFALAGGRVFCGGFDLAGFEQQSEGDLLLRFVRLELLLQSVSRAPVPSFALIGGVAIGAGADLAVACTYRIGTRRARFRFPGFRFGVALGTRRLAAIVGTDRARAILLADATVGAEEALAIGLLTHLVEEDELLPSAERLVAAQSGLTPPATARILGLTGPDTGDADLADLVRSLAAPGLRERIASYLAGKTR</sequence>
<dbReference type="Pfam" id="PF00378">
    <property type="entry name" value="ECH_1"/>
    <property type="match status" value="1"/>
</dbReference>
<evidence type="ECO:0000313" key="3">
    <source>
        <dbReference type="Proteomes" id="UP001144397"/>
    </source>
</evidence>
<dbReference type="GO" id="GO:0006635">
    <property type="term" value="P:fatty acid beta-oxidation"/>
    <property type="evidence" value="ECO:0007669"/>
    <property type="project" value="TreeGrafter"/>
</dbReference>
<dbReference type="RefSeq" id="WP_281808033.1">
    <property type="nucleotide sequence ID" value="NZ_BSDO01000004.1"/>
</dbReference>
<dbReference type="SUPFAM" id="SSF52096">
    <property type="entry name" value="ClpP/crotonase"/>
    <property type="match status" value="1"/>
</dbReference>
<dbReference type="Proteomes" id="UP001245370">
    <property type="component" value="Unassembled WGS sequence"/>
</dbReference>
<dbReference type="EMBL" id="BSDO01000004">
    <property type="protein sequence ID" value="GLI23144.1"/>
    <property type="molecule type" value="Genomic_DNA"/>
</dbReference>
<reference evidence="2 4" key="2">
    <citation type="submission" date="2023-07" db="EMBL/GenBank/DDBJ databases">
        <title>Genomic Encyclopedia of Type Strains, Phase IV (KMG-IV): sequencing the most valuable type-strain genomes for metagenomic binning, comparative biology and taxonomic classification.</title>
        <authorList>
            <person name="Goeker M."/>
        </authorList>
    </citation>
    <scope>NUCLEOTIDE SEQUENCE [LARGE SCALE GENOMIC DNA]</scope>
    <source>
        <strain evidence="2 4">DSM 338</strain>
    </source>
</reference>
<proteinExistence type="predicted"/>
<dbReference type="InterPro" id="IPR029045">
    <property type="entry name" value="ClpP/crotonase-like_dom_sf"/>
</dbReference>
<gene>
    <name evidence="2" type="ORF">GGQ86_003316</name>
    <name evidence="1" type="ORF">XFLAVUS301_28180</name>
</gene>
<dbReference type="AlphaFoldDB" id="A0A9W6FJW8"/>
<evidence type="ECO:0000313" key="4">
    <source>
        <dbReference type="Proteomes" id="UP001245370"/>
    </source>
</evidence>
<dbReference type="EMBL" id="JAVDPY010000005">
    <property type="protein sequence ID" value="MDR6334834.1"/>
    <property type="molecule type" value="Genomic_DNA"/>
</dbReference>
<dbReference type="CDD" id="cd06558">
    <property type="entry name" value="crotonase-like"/>
    <property type="match status" value="1"/>
</dbReference>
<dbReference type="GO" id="GO:0003824">
    <property type="term" value="F:catalytic activity"/>
    <property type="evidence" value="ECO:0007669"/>
    <property type="project" value="UniProtKB-ARBA"/>
</dbReference>
<comment type="caution">
    <text evidence="1">The sequence shown here is derived from an EMBL/GenBank/DDBJ whole genome shotgun (WGS) entry which is preliminary data.</text>
</comment>
<dbReference type="GeneID" id="95763604"/>
<accession>A0A9W6FJW8</accession>
<reference evidence="1" key="1">
    <citation type="submission" date="2022-12" db="EMBL/GenBank/DDBJ databases">
        <title>Reference genome sequencing for broad-spectrum identification of bacterial and archaeal isolates by mass spectrometry.</title>
        <authorList>
            <person name="Sekiguchi Y."/>
            <person name="Tourlousse D.M."/>
        </authorList>
    </citation>
    <scope>NUCLEOTIDE SEQUENCE</scope>
    <source>
        <strain evidence="1">301</strain>
    </source>
</reference>
<dbReference type="InterPro" id="IPR001753">
    <property type="entry name" value="Enoyl-CoA_hydra/iso"/>
</dbReference>
<evidence type="ECO:0000313" key="2">
    <source>
        <dbReference type="EMBL" id="MDR6334834.1"/>
    </source>
</evidence>
<keyword evidence="4" id="KW-1185">Reference proteome</keyword>
<protein>
    <submittedName>
        <fullName evidence="2">Enoyl-CoA hydratase/carnithine racemase</fullName>
    </submittedName>
</protein>
<evidence type="ECO:0000313" key="1">
    <source>
        <dbReference type="EMBL" id="GLI23144.1"/>
    </source>
</evidence>
<dbReference type="PANTHER" id="PTHR11941:SF54">
    <property type="entry name" value="ENOYL-COA HYDRATASE, MITOCHONDRIAL"/>
    <property type="match status" value="1"/>
</dbReference>
<dbReference type="Proteomes" id="UP001144397">
    <property type="component" value="Unassembled WGS sequence"/>
</dbReference>
<dbReference type="PANTHER" id="PTHR11941">
    <property type="entry name" value="ENOYL-COA HYDRATASE-RELATED"/>
    <property type="match status" value="1"/>
</dbReference>